<proteinExistence type="predicted"/>
<feature type="domain" description="CCHC-type" evidence="2">
    <location>
        <begin position="300"/>
        <end position="313"/>
    </location>
</feature>
<protein>
    <recommendedName>
        <fullName evidence="2">CCHC-type domain-containing protein</fullName>
    </recommendedName>
</protein>
<keyword evidence="4" id="KW-1185">Reference proteome</keyword>
<evidence type="ECO:0000313" key="4">
    <source>
        <dbReference type="Proteomes" id="UP000499080"/>
    </source>
</evidence>
<keyword evidence="1" id="KW-0862">Zinc</keyword>
<reference evidence="3 4" key="1">
    <citation type="journal article" date="2019" name="Sci. Rep.">
        <title>Orb-weaving spider Araneus ventricosus genome elucidates the spidroin gene catalogue.</title>
        <authorList>
            <person name="Kono N."/>
            <person name="Nakamura H."/>
            <person name="Ohtoshi R."/>
            <person name="Moran D.A.P."/>
            <person name="Shinohara A."/>
            <person name="Yoshida Y."/>
            <person name="Fujiwara M."/>
            <person name="Mori M."/>
            <person name="Tomita M."/>
            <person name="Arakawa K."/>
        </authorList>
    </citation>
    <scope>NUCLEOTIDE SEQUENCE [LARGE SCALE GENOMIC DNA]</scope>
</reference>
<dbReference type="InterPro" id="IPR036875">
    <property type="entry name" value="Znf_CCHC_sf"/>
</dbReference>
<dbReference type="SUPFAM" id="SSF57756">
    <property type="entry name" value="Retrovirus zinc finger-like domains"/>
    <property type="match status" value="1"/>
</dbReference>
<dbReference type="GO" id="GO:0003676">
    <property type="term" value="F:nucleic acid binding"/>
    <property type="evidence" value="ECO:0007669"/>
    <property type="project" value="InterPro"/>
</dbReference>
<keyword evidence="1" id="KW-0479">Metal-binding</keyword>
<dbReference type="SMART" id="SM00343">
    <property type="entry name" value="ZnF_C2HC"/>
    <property type="match status" value="2"/>
</dbReference>
<evidence type="ECO:0000259" key="2">
    <source>
        <dbReference type="PROSITE" id="PS50158"/>
    </source>
</evidence>
<dbReference type="GO" id="GO:0008270">
    <property type="term" value="F:zinc ion binding"/>
    <property type="evidence" value="ECO:0007669"/>
    <property type="project" value="UniProtKB-KW"/>
</dbReference>
<dbReference type="PROSITE" id="PS50158">
    <property type="entry name" value="ZF_CCHC"/>
    <property type="match status" value="2"/>
</dbReference>
<accession>A0A4Y2GMM9</accession>
<organism evidence="3 4">
    <name type="scientific">Araneus ventricosus</name>
    <name type="common">Orbweaver spider</name>
    <name type="synonym">Epeira ventricosa</name>
    <dbReference type="NCBI Taxonomy" id="182803"/>
    <lineage>
        <taxon>Eukaryota</taxon>
        <taxon>Metazoa</taxon>
        <taxon>Ecdysozoa</taxon>
        <taxon>Arthropoda</taxon>
        <taxon>Chelicerata</taxon>
        <taxon>Arachnida</taxon>
        <taxon>Araneae</taxon>
        <taxon>Araneomorphae</taxon>
        <taxon>Entelegynae</taxon>
        <taxon>Araneoidea</taxon>
        <taxon>Araneidae</taxon>
        <taxon>Araneus</taxon>
    </lineage>
</organism>
<evidence type="ECO:0000256" key="1">
    <source>
        <dbReference type="PROSITE-ProRule" id="PRU00047"/>
    </source>
</evidence>
<dbReference type="Proteomes" id="UP000499080">
    <property type="component" value="Unassembled WGS sequence"/>
</dbReference>
<feature type="domain" description="CCHC-type" evidence="2">
    <location>
        <begin position="280"/>
        <end position="294"/>
    </location>
</feature>
<dbReference type="AlphaFoldDB" id="A0A4Y2GMM9"/>
<dbReference type="OrthoDB" id="6437361at2759"/>
<evidence type="ECO:0000313" key="3">
    <source>
        <dbReference type="EMBL" id="GBM54900.1"/>
    </source>
</evidence>
<comment type="caution">
    <text evidence="3">The sequence shown here is derived from an EMBL/GenBank/DDBJ whole genome shotgun (WGS) entry which is preliminary data.</text>
</comment>
<gene>
    <name evidence="3" type="ORF">AVEN_77811_1</name>
</gene>
<keyword evidence="1" id="KW-0863">Zinc-finger</keyword>
<name>A0A4Y2GMM9_ARAVE</name>
<dbReference type="Gene3D" id="4.10.60.10">
    <property type="entry name" value="Zinc finger, CCHC-type"/>
    <property type="match status" value="1"/>
</dbReference>
<sequence>MVPLPIFKLAGVTTAALTKITAVLLKARVSSDNRKLVQAELETLASVLFDKVEENGSLKAKVELLQAENAALQEQLATPRIQIPPSAPPEQAQRQQAQKSYAKILKGKAKRRPPPRHVSLVYPKFRETSSEEVKDTLIREVDLSKAKVGIKNIRKISKGRIAIECRSNKDLGKLLDEINANQKIADTLEAKLPVKKLPQVILYDIDRVVSKEQLLTKLTAENELDGNAIKVLFSIRARTQQKCHWVIEAQPQEFKRILKKGKLSFEWSRLSLREFVRPTRCYKCNEYGHISTKCVGKETCPKCGEEGHKGPDCVNQHKCIACTAANAKFQKGYDTGHPVTESNCPSYLQEMVELKKRINYAS</sequence>
<dbReference type="InterPro" id="IPR001878">
    <property type="entry name" value="Znf_CCHC"/>
</dbReference>
<dbReference type="EMBL" id="BGPR01001478">
    <property type="protein sequence ID" value="GBM54900.1"/>
    <property type="molecule type" value="Genomic_DNA"/>
</dbReference>